<evidence type="ECO:0000259" key="2">
    <source>
        <dbReference type="SMART" id="SM00530"/>
    </source>
</evidence>
<dbReference type="Gene3D" id="1.10.260.40">
    <property type="entry name" value="lambda repressor-like DNA-binding domains"/>
    <property type="match status" value="1"/>
</dbReference>
<dbReference type="GO" id="GO:0003677">
    <property type="term" value="F:DNA binding"/>
    <property type="evidence" value="ECO:0007669"/>
    <property type="project" value="InterPro"/>
</dbReference>
<evidence type="ECO:0000313" key="4">
    <source>
        <dbReference type="Proteomes" id="UP000537161"/>
    </source>
</evidence>
<name>A0A7W9B7U6_9SPHN</name>
<proteinExistence type="predicted"/>
<feature type="transmembrane region" description="Helical" evidence="1">
    <location>
        <begin position="116"/>
        <end position="134"/>
    </location>
</feature>
<dbReference type="PANTHER" id="PTHR34475">
    <property type="match status" value="1"/>
</dbReference>
<dbReference type="PANTHER" id="PTHR34475:SF1">
    <property type="entry name" value="CYTOSKELETON PROTEIN RODZ"/>
    <property type="match status" value="1"/>
</dbReference>
<gene>
    <name evidence="3" type="ORF">FHR21_002983</name>
</gene>
<dbReference type="InterPro" id="IPR001387">
    <property type="entry name" value="Cro/C1-type_HTH"/>
</dbReference>
<evidence type="ECO:0000313" key="3">
    <source>
        <dbReference type="EMBL" id="MBB5707616.1"/>
    </source>
</evidence>
<keyword evidence="1" id="KW-0472">Membrane</keyword>
<keyword evidence="4" id="KW-1185">Reference proteome</keyword>
<keyword evidence="1" id="KW-1133">Transmembrane helix</keyword>
<dbReference type="CDD" id="cd00093">
    <property type="entry name" value="HTH_XRE"/>
    <property type="match status" value="1"/>
</dbReference>
<reference evidence="3 4" key="1">
    <citation type="submission" date="2020-08" db="EMBL/GenBank/DDBJ databases">
        <title>Genomic Encyclopedia of Type Strains, Phase IV (KMG-IV): sequencing the most valuable type-strain genomes for metagenomic binning, comparative biology and taxonomic classification.</title>
        <authorList>
            <person name="Goeker M."/>
        </authorList>
    </citation>
    <scope>NUCLEOTIDE SEQUENCE [LARGE SCALE GENOMIC DNA]</scope>
    <source>
        <strain evidence="3 4">DSM 27163</strain>
    </source>
</reference>
<dbReference type="EMBL" id="JACIJH010000010">
    <property type="protein sequence ID" value="MBB5707616.1"/>
    <property type="molecule type" value="Genomic_DNA"/>
</dbReference>
<evidence type="ECO:0000256" key="1">
    <source>
        <dbReference type="SAM" id="Phobius"/>
    </source>
</evidence>
<dbReference type="Proteomes" id="UP000537161">
    <property type="component" value="Unassembled WGS sequence"/>
</dbReference>
<dbReference type="SUPFAM" id="SSF47413">
    <property type="entry name" value="lambda repressor-like DNA-binding domains"/>
    <property type="match status" value="1"/>
</dbReference>
<organism evidence="3 4">
    <name type="scientific">Sphingopyxis panaciterrulae</name>
    <dbReference type="NCBI Taxonomy" id="462372"/>
    <lineage>
        <taxon>Bacteria</taxon>
        <taxon>Pseudomonadati</taxon>
        <taxon>Pseudomonadota</taxon>
        <taxon>Alphaproteobacteria</taxon>
        <taxon>Sphingomonadales</taxon>
        <taxon>Sphingomonadaceae</taxon>
        <taxon>Sphingopyxis</taxon>
    </lineage>
</organism>
<comment type="caution">
    <text evidence="3">The sequence shown here is derived from an EMBL/GenBank/DDBJ whole genome shotgun (WGS) entry which is preliminary data.</text>
</comment>
<dbReference type="InterPro" id="IPR025194">
    <property type="entry name" value="RodZ-like_C"/>
</dbReference>
<dbReference type="InterPro" id="IPR050400">
    <property type="entry name" value="Bact_Cytoskel_RodZ"/>
</dbReference>
<dbReference type="RefSeq" id="WP_184099664.1">
    <property type="nucleotide sequence ID" value="NZ_JACIJH010000010.1"/>
</dbReference>
<dbReference type="AlphaFoldDB" id="A0A7W9B7U6"/>
<dbReference type="InterPro" id="IPR010982">
    <property type="entry name" value="Lambda_DNA-bd_dom_sf"/>
</dbReference>
<dbReference type="Pfam" id="PF13464">
    <property type="entry name" value="RodZ_C"/>
    <property type="match status" value="1"/>
</dbReference>
<protein>
    <submittedName>
        <fullName evidence="3">Transcriptional regulator with XRE-family HTH domain</fullName>
    </submittedName>
</protein>
<accession>A0A7W9B7U6</accession>
<sequence length="283" mass="29884">MADEEGAEQGELAITRTGDKLRLAREAAGLSLADVATRTRITQRHLEAIEKSDFSELPGRTYVTGFARAYARAVDLPEAEIGAAVRRELEEDAYAARPAYEAYEPTDPTRLPTARLAWTLVIVAALLVSAYGVWRFLSVEPDEALIEAQNRDADASEAPATATGQPATKAVSAGGNVAANAPVVLTAIGPTEVWIGFDDATGKTENWRTLDVGETYEVPPAYIQQFTLRTSIPQALKVTVGGRDVGQIGPADTLVKNISLKPADLIAGAEESSGGVPAAAPKG</sequence>
<dbReference type="SMART" id="SM00530">
    <property type="entry name" value="HTH_XRE"/>
    <property type="match status" value="1"/>
</dbReference>
<keyword evidence="1" id="KW-0812">Transmembrane</keyword>
<feature type="domain" description="HTH cro/C1-type" evidence="2">
    <location>
        <begin position="20"/>
        <end position="77"/>
    </location>
</feature>
<dbReference type="Pfam" id="PF13413">
    <property type="entry name" value="HTH_25"/>
    <property type="match status" value="1"/>
</dbReference>